<evidence type="ECO:0000313" key="2">
    <source>
        <dbReference type="EMBL" id="KAJ4944205.1"/>
    </source>
</evidence>
<proteinExistence type="predicted"/>
<name>A0AAD6BK04_9TELE</name>
<keyword evidence="3" id="KW-1185">Reference proteome</keyword>
<dbReference type="InterPro" id="IPR026619">
    <property type="entry name" value="CEP95"/>
</dbReference>
<protein>
    <submittedName>
        <fullName evidence="2">Uncharacterized protein</fullName>
    </submittedName>
</protein>
<evidence type="ECO:0000256" key="1">
    <source>
        <dbReference type="SAM" id="Coils"/>
    </source>
</evidence>
<dbReference type="AlphaFoldDB" id="A0AAD6BK04"/>
<dbReference type="PANTHER" id="PTHR22545:SF0">
    <property type="entry name" value="CENTROSOMAL PROTEIN OF 95 KDA"/>
    <property type="match status" value="1"/>
</dbReference>
<dbReference type="GO" id="GO:0000922">
    <property type="term" value="C:spindle pole"/>
    <property type="evidence" value="ECO:0007669"/>
    <property type="project" value="InterPro"/>
</dbReference>
<dbReference type="GO" id="GO:0005813">
    <property type="term" value="C:centrosome"/>
    <property type="evidence" value="ECO:0007669"/>
    <property type="project" value="InterPro"/>
</dbReference>
<keyword evidence="1" id="KW-0175">Coiled coil</keyword>
<organism evidence="2 3">
    <name type="scientific">Pogonophryne albipinna</name>
    <dbReference type="NCBI Taxonomy" id="1090488"/>
    <lineage>
        <taxon>Eukaryota</taxon>
        <taxon>Metazoa</taxon>
        <taxon>Chordata</taxon>
        <taxon>Craniata</taxon>
        <taxon>Vertebrata</taxon>
        <taxon>Euteleostomi</taxon>
        <taxon>Actinopterygii</taxon>
        <taxon>Neopterygii</taxon>
        <taxon>Teleostei</taxon>
        <taxon>Neoteleostei</taxon>
        <taxon>Acanthomorphata</taxon>
        <taxon>Eupercaria</taxon>
        <taxon>Perciformes</taxon>
        <taxon>Notothenioidei</taxon>
        <taxon>Pogonophryne</taxon>
    </lineage>
</organism>
<feature type="coiled-coil region" evidence="1">
    <location>
        <begin position="338"/>
        <end position="372"/>
    </location>
</feature>
<evidence type="ECO:0000313" key="3">
    <source>
        <dbReference type="Proteomes" id="UP001219934"/>
    </source>
</evidence>
<feature type="coiled-coil region" evidence="1">
    <location>
        <begin position="40"/>
        <end position="143"/>
    </location>
</feature>
<dbReference type="Proteomes" id="UP001219934">
    <property type="component" value="Unassembled WGS sequence"/>
</dbReference>
<reference evidence="2" key="1">
    <citation type="submission" date="2022-11" db="EMBL/GenBank/DDBJ databases">
        <title>Chromosome-level genome of Pogonophryne albipinna.</title>
        <authorList>
            <person name="Jo E."/>
        </authorList>
    </citation>
    <scope>NUCLEOTIDE SEQUENCE</scope>
    <source>
        <strain evidence="2">SGF0006</strain>
        <tissue evidence="2">Muscle</tissue>
    </source>
</reference>
<comment type="caution">
    <text evidence="2">The sequence shown here is derived from an EMBL/GenBank/DDBJ whole genome shotgun (WGS) entry which is preliminary data.</text>
</comment>
<dbReference type="PANTHER" id="PTHR22545">
    <property type="entry name" value="CENTROSOMAL PROTEIN OF 95 KDA"/>
    <property type="match status" value="1"/>
</dbReference>
<accession>A0AAD6BK04</accession>
<sequence>MVSLEEELELSSIYENFHDVSARNAASRRSLEDFKVPAAAPDLEASSKNLTEERDELKRTVKDYDLEASGKNLTEERDELKRTVKDYDLEASGKNLTEERDDLNRTLENYDLEASGKNLTEERDDLNRTLENYETKLMRLVVVSFGLLCVLQAALNISLRLSFYSYGRGMQEFEGEDLKRKLSTLGICEVLQTAHMDWTYRQRVKLDLEMGGWDCTGDKWVDFELQLPRIDSRFMGTQEGERGKAAEALCSPSGGKLATHWVEVANDLLSKCAINLRLRKLTDCDANVFIALYENILGEKVPGENVVRGDKDSTENLLEIFDGLLEYLKEEISEESQNGDLEASGKNLTEERDDLNRTLENYETKLMRLVVVSFGLLCVLQAALNISLRLSFYSYGRGMQEFEGEDLKRKLSTLAIGKMGSPTNMKEKMKIVEK</sequence>
<gene>
    <name evidence="2" type="ORF">JOQ06_012750</name>
</gene>
<dbReference type="EMBL" id="JAPTMU010000004">
    <property type="protein sequence ID" value="KAJ4944205.1"/>
    <property type="molecule type" value="Genomic_DNA"/>
</dbReference>